<evidence type="ECO:0000313" key="3">
    <source>
        <dbReference type="Proteomes" id="UP000094580"/>
    </source>
</evidence>
<name>A0ABX2ZSN6_9BACI</name>
<evidence type="ECO:0000313" key="2">
    <source>
        <dbReference type="EMBL" id="ODG92715.1"/>
    </source>
</evidence>
<dbReference type="Proteomes" id="UP000094580">
    <property type="component" value="Unassembled WGS sequence"/>
</dbReference>
<comment type="similarity">
    <text evidence="1">Belongs to the DltD family.</text>
</comment>
<sequence>MKKTTFGPMFLAVIVVILIITIPKQWLTPLVTNRTARHQSSSLSPAIFQGITVQKQVMKDPTIIPIYGSSELSRFDQFHPSNFFKAYDPKYTPFLIGRGGTQSLIHFLSLSANYSSLKGKKIIFIISPQWFNKRGLDEQRFDPNFSKLQAIEFAKNNKIPMDIKERAINRLLDYSIVRNDKMLATLMRQALGMKTEKLTNKLITNNLVNPYLSIINKQDVLTSKFNFISNIKINNYSTSKNKSYKELMAIAEKEGKKTATNNPFYIRNSIYTLHFANKISQLKNSRSTASYKESPEYKDLQLELDLLKSAGAKPLFISIPVNGYFYDYVGFKKEERTLYYKKVSKEIRDSGFKVEDLSNHEYDKYFFRDSLHLSLKGWVYVDQSMESFLHNKEKVNKKSQNLVVN</sequence>
<dbReference type="Pfam" id="PF04914">
    <property type="entry name" value="DltD"/>
    <property type="match status" value="1"/>
</dbReference>
<dbReference type="InterPro" id="IPR006998">
    <property type="entry name" value="DltD"/>
</dbReference>
<dbReference type="PIRSF" id="PIRSF021438">
    <property type="entry name" value="DltD"/>
    <property type="match status" value="1"/>
</dbReference>
<comment type="pathway">
    <text evidence="1">Cell wall biogenesis; lipoteichoic acid biosynthesis.</text>
</comment>
<dbReference type="EMBL" id="MDKC01000006">
    <property type="protein sequence ID" value="ODG92715.1"/>
    <property type="molecule type" value="Genomic_DNA"/>
</dbReference>
<keyword evidence="1" id="KW-0472">Membrane</keyword>
<dbReference type="RefSeq" id="WP_069033125.1">
    <property type="nucleotide sequence ID" value="NZ_MDKC01000006.1"/>
</dbReference>
<proteinExistence type="inferred from homology"/>
<dbReference type="NCBIfam" id="TIGR04092">
    <property type="entry name" value="LTA_DltD"/>
    <property type="match status" value="1"/>
</dbReference>
<organism evidence="2 3">
    <name type="scientific">Gottfriedia luciferensis</name>
    <dbReference type="NCBI Taxonomy" id="178774"/>
    <lineage>
        <taxon>Bacteria</taxon>
        <taxon>Bacillati</taxon>
        <taxon>Bacillota</taxon>
        <taxon>Bacilli</taxon>
        <taxon>Bacillales</taxon>
        <taxon>Bacillaceae</taxon>
        <taxon>Gottfriedia</taxon>
    </lineage>
</organism>
<protein>
    <recommendedName>
        <fullName evidence="1">Protein DltD</fullName>
    </recommendedName>
</protein>
<dbReference type="InterPro" id="IPR023896">
    <property type="entry name" value="LTA_DltD"/>
</dbReference>
<gene>
    <name evidence="2" type="ORF">BED47_18745</name>
</gene>
<accession>A0ABX2ZSN6</accession>
<keyword evidence="1" id="KW-1003">Cell membrane</keyword>
<dbReference type="PANTHER" id="PTHR40039:SF1">
    <property type="entry name" value="PROTEIN DLTD"/>
    <property type="match status" value="1"/>
</dbReference>
<dbReference type="SUPFAM" id="SSF52266">
    <property type="entry name" value="SGNH hydrolase"/>
    <property type="match status" value="1"/>
</dbReference>
<evidence type="ECO:0000256" key="1">
    <source>
        <dbReference type="PIRNR" id="PIRNR021438"/>
    </source>
</evidence>
<comment type="caution">
    <text evidence="2">The sequence shown here is derived from an EMBL/GenBank/DDBJ whole genome shotgun (WGS) entry which is preliminary data.</text>
</comment>
<keyword evidence="3" id="KW-1185">Reference proteome</keyword>
<dbReference type="PANTHER" id="PTHR40039">
    <property type="entry name" value="PROTEIN DLTD"/>
    <property type="match status" value="1"/>
</dbReference>
<reference evidence="2 3" key="1">
    <citation type="submission" date="2016-07" db="EMBL/GenBank/DDBJ databases">
        <authorList>
            <person name="Townsley L."/>
            <person name="Shank E.A."/>
        </authorList>
    </citation>
    <scope>NUCLEOTIDE SEQUENCE [LARGE SCALE GENOMIC DNA]</scope>
    <source>
        <strain evidence="2 3">CH01</strain>
    </source>
</reference>